<dbReference type="EMBL" id="CP104213">
    <property type="protein sequence ID" value="UWX65510.1"/>
    <property type="molecule type" value="Genomic_DNA"/>
</dbReference>
<dbReference type="InterPro" id="IPR006015">
    <property type="entry name" value="Universal_stress_UspA"/>
</dbReference>
<dbReference type="PANTHER" id="PTHR46268:SF6">
    <property type="entry name" value="UNIVERSAL STRESS PROTEIN UP12"/>
    <property type="match status" value="1"/>
</dbReference>
<dbReference type="SUPFAM" id="SSF52402">
    <property type="entry name" value="Adenine nucleotide alpha hydrolases-like"/>
    <property type="match status" value="1"/>
</dbReference>
<dbReference type="InterPro" id="IPR006016">
    <property type="entry name" value="UspA"/>
</dbReference>
<dbReference type="PRINTS" id="PR01438">
    <property type="entry name" value="UNVRSLSTRESS"/>
</dbReference>
<evidence type="ECO:0000256" key="1">
    <source>
        <dbReference type="ARBA" id="ARBA00008791"/>
    </source>
</evidence>
<keyword evidence="2" id="KW-0963">Cytoplasm</keyword>
<dbReference type="Pfam" id="PF00582">
    <property type="entry name" value="Usp"/>
    <property type="match status" value="1"/>
</dbReference>
<evidence type="ECO:0000313" key="5">
    <source>
        <dbReference type="Proteomes" id="UP001060261"/>
    </source>
</evidence>
<proteinExistence type="inferred from homology"/>
<feature type="domain" description="UspA" evidence="3">
    <location>
        <begin position="1"/>
        <end position="145"/>
    </location>
</feature>
<sequence length="155" mass="16619">MFAHILVTTDGSPTSHQALPYAADLARQYQSDLTLLYVAPPPPISYADGALYSLDVAEERELIRLEAGRVLTEAGRLLDVPNLQTVSVEAGGSQVAKVIADEVQRRGVDVVVMGTHGRSGMAKMLLGSVAEALLRRVEVPVLLVRSIKPPIGDHI</sequence>
<dbReference type="Gene3D" id="3.40.50.620">
    <property type="entry name" value="HUPs"/>
    <property type="match status" value="1"/>
</dbReference>
<keyword evidence="5" id="KW-1185">Reference proteome</keyword>
<evidence type="ECO:0000313" key="4">
    <source>
        <dbReference type="EMBL" id="UWX65510.1"/>
    </source>
</evidence>
<gene>
    <name evidence="4" type="ORF">N0D28_07630</name>
</gene>
<dbReference type="PANTHER" id="PTHR46268">
    <property type="entry name" value="STRESS RESPONSE PROTEIN NHAX"/>
    <property type="match status" value="1"/>
</dbReference>
<dbReference type="Proteomes" id="UP001060261">
    <property type="component" value="Chromosome"/>
</dbReference>
<reference evidence="4" key="1">
    <citation type="submission" date="2022-09" db="EMBL/GenBank/DDBJ databases">
        <title>genome sequence of Deinococcus rubellus.</title>
        <authorList>
            <person name="Srinivasan S."/>
        </authorList>
    </citation>
    <scope>NUCLEOTIDE SEQUENCE</scope>
    <source>
        <strain evidence="4">Ant6</strain>
    </source>
</reference>
<accession>A0ABY5YK68</accession>
<evidence type="ECO:0000259" key="3">
    <source>
        <dbReference type="Pfam" id="PF00582"/>
    </source>
</evidence>
<comment type="subcellular location">
    <subcellularLocation>
        <location evidence="2">Cytoplasm</location>
    </subcellularLocation>
</comment>
<comment type="similarity">
    <text evidence="1 2">Belongs to the universal stress protein A family.</text>
</comment>
<name>A0ABY5YK68_9DEIO</name>
<dbReference type="PIRSF" id="PIRSF006276">
    <property type="entry name" value="UspA"/>
    <property type="match status" value="1"/>
</dbReference>
<dbReference type="CDD" id="cd00293">
    <property type="entry name" value="USP-like"/>
    <property type="match status" value="1"/>
</dbReference>
<dbReference type="InterPro" id="IPR014729">
    <property type="entry name" value="Rossmann-like_a/b/a_fold"/>
</dbReference>
<organism evidence="4 5">
    <name type="scientific">Deinococcus rubellus</name>
    <dbReference type="NCBI Taxonomy" id="1889240"/>
    <lineage>
        <taxon>Bacteria</taxon>
        <taxon>Thermotogati</taxon>
        <taxon>Deinococcota</taxon>
        <taxon>Deinococci</taxon>
        <taxon>Deinococcales</taxon>
        <taxon>Deinococcaceae</taxon>
        <taxon>Deinococcus</taxon>
    </lineage>
</organism>
<evidence type="ECO:0000256" key="2">
    <source>
        <dbReference type="PIRNR" id="PIRNR006276"/>
    </source>
</evidence>
<protein>
    <recommendedName>
        <fullName evidence="2">Universal stress protein</fullName>
    </recommendedName>
</protein>
<dbReference type="RefSeq" id="WP_260561766.1">
    <property type="nucleotide sequence ID" value="NZ_BAABEC010000189.1"/>
</dbReference>